<evidence type="ECO:0000256" key="1">
    <source>
        <dbReference type="ARBA" id="ARBA00000085"/>
    </source>
</evidence>
<name>U5W597_9ACTN</name>
<dbReference type="Pfam" id="PF00672">
    <property type="entry name" value="HAMP"/>
    <property type="match status" value="1"/>
</dbReference>
<evidence type="ECO:0000256" key="9">
    <source>
        <dbReference type="ARBA" id="ARBA00023012"/>
    </source>
</evidence>
<dbReference type="PROSITE" id="PS50885">
    <property type="entry name" value="HAMP"/>
    <property type="match status" value="1"/>
</dbReference>
<sequence>MRVNRLRWRLTLLYCAATVVSGVVLLLMIVVLSRNLPPADVRAPFPSRPDIMPPAVPAEFREFRSDVLILPGLALAIMAVLSLGVGWVIAGRVLRPVRTMTTRLQQISGRNVHERLAVPGPRDEFKDLADTVDGLLGRLETALDGHKRFVANAAHELRTPLTLEHALLEEPLIDPDATLEAYRENFERLIVVSRERGRLLESLLTLAGSEHGRIRAELVDLADLAGQALRDRTAELDRRGLRSRTMIGPARLQGDPLLITRLVANLCDNAVHYNVPGGIVEVTTRRDAGRALLVVSNTGPVVPSAEVDRLFEPFQRMRRVADDNHPGLGLSIVRAIAVAHDAALTAAANPGGGLTVEIAFPAAP</sequence>
<dbReference type="Pfam" id="PF02518">
    <property type="entry name" value="HATPase_c"/>
    <property type="match status" value="1"/>
</dbReference>
<dbReference type="PANTHER" id="PTHR45436:SF5">
    <property type="entry name" value="SENSOR HISTIDINE KINASE TRCS"/>
    <property type="match status" value="1"/>
</dbReference>
<evidence type="ECO:0000256" key="10">
    <source>
        <dbReference type="ARBA" id="ARBA00023136"/>
    </source>
</evidence>
<dbReference type="PANTHER" id="PTHR45436">
    <property type="entry name" value="SENSOR HISTIDINE KINASE YKOH"/>
    <property type="match status" value="1"/>
</dbReference>
<feature type="domain" description="Histidine kinase" evidence="12">
    <location>
        <begin position="152"/>
        <end position="364"/>
    </location>
</feature>
<dbReference type="SUPFAM" id="SSF47384">
    <property type="entry name" value="Homodimeric domain of signal transducing histidine kinase"/>
    <property type="match status" value="1"/>
</dbReference>
<dbReference type="STRING" id="1246995.AFR_24065"/>
<dbReference type="GO" id="GO:0005886">
    <property type="term" value="C:plasma membrane"/>
    <property type="evidence" value="ECO:0007669"/>
    <property type="project" value="UniProtKB-SubCell"/>
</dbReference>
<comment type="catalytic activity">
    <reaction evidence="1">
        <text>ATP + protein L-histidine = ADP + protein N-phospho-L-histidine.</text>
        <dbReference type="EC" id="2.7.13.3"/>
    </reaction>
</comment>
<dbReference type="CDD" id="cd00082">
    <property type="entry name" value="HisKA"/>
    <property type="match status" value="1"/>
</dbReference>
<dbReference type="SUPFAM" id="SSF158472">
    <property type="entry name" value="HAMP domain-like"/>
    <property type="match status" value="1"/>
</dbReference>
<evidence type="ECO:0000256" key="6">
    <source>
        <dbReference type="ARBA" id="ARBA00022692"/>
    </source>
</evidence>
<dbReference type="Gene3D" id="1.10.287.130">
    <property type="match status" value="1"/>
</dbReference>
<proteinExistence type="predicted"/>
<evidence type="ECO:0000256" key="5">
    <source>
        <dbReference type="ARBA" id="ARBA00022679"/>
    </source>
</evidence>
<evidence type="ECO:0000256" key="8">
    <source>
        <dbReference type="ARBA" id="ARBA00022989"/>
    </source>
</evidence>
<reference evidence="14 15" key="1">
    <citation type="journal article" date="2014" name="J. Biotechnol.">
        <title>Complete genome sequence of the actinobacterium Actinoplanes friuliensis HAG 010964, producer of the lipopeptide antibiotic friulimycin.</title>
        <authorList>
            <person name="Ruckert C."/>
            <person name="Szczepanowski R."/>
            <person name="Albersmeier A."/>
            <person name="Goesmann A."/>
            <person name="Fischer N."/>
            <person name="Steinkamper A."/>
            <person name="Puhler A."/>
            <person name="Biener R."/>
            <person name="Schwartz D."/>
            <person name="Kalinowski J."/>
        </authorList>
    </citation>
    <scope>NUCLEOTIDE SEQUENCE [LARGE SCALE GENOMIC DNA]</scope>
    <source>
        <strain evidence="14 15">DSM 7358</strain>
    </source>
</reference>
<dbReference type="InterPro" id="IPR036890">
    <property type="entry name" value="HATPase_C_sf"/>
</dbReference>
<dbReference type="SMART" id="SM00304">
    <property type="entry name" value="HAMP"/>
    <property type="match status" value="1"/>
</dbReference>
<keyword evidence="9" id="KW-0902">Two-component regulatory system</keyword>
<dbReference type="InterPro" id="IPR003661">
    <property type="entry name" value="HisK_dim/P_dom"/>
</dbReference>
<feature type="transmembrane region" description="Helical" evidence="11">
    <location>
        <begin position="12"/>
        <end position="32"/>
    </location>
</feature>
<evidence type="ECO:0000313" key="15">
    <source>
        <dbReference type="Proteomes" id="UP000017746"/>
    </source>
</evidence>
<feature type="transmembrane region" description="Helical" evidence="11">
    <location>
        <begin position="68"/>
        <end position="90"/>
    </location>
</feature>
<dbReference type="EMBL" id="CP006272">
    <property type="protein sequence ID" value="AGZ43081.1"/>
    <property type="molecule type" value="Genomic_DNA"/>
</dbReference>
<dbReference type="eggNOG" id="COG2205">
    <property type="taxonomic scope" value="Bacteria"/>
</dbReference>
<dbReference type="Gene3D" id="3.30.565.10">
    <property type="entry name" value="Histidine kinase-like ATPase, C-terminal domain"/>
    <property type="match status" value="1"/>
</dbReference>
<dbReference type="PATRIC" id="fig|1246995.3.peg.4875"/>
<dbReference type="OrthoDB" id="9786919at2"/>
<comment type="subcellular location">
    <subcellularLocation>
        <location evidence="2">Cell membrane</location>
    </subcellularLocation>
</comment>
<feature type="domain" description="HAMP" evidence="13">
    <location>
        <begin position="91"/>
        <end position="144"/>
    </location>
</feature>
<keyword evidence="8 11" id="KW-1133">Transmembrane helix</keyword>
<dbReference type="Proteomes" id="UP000017746">
    <property type="component" value="Chromosome"/>
</dbReference>
<keyword evidence="10 11" id="KW-0472">Membrane</keyword>
<dbReference type="EC" id="2.7.13.3" evidence="3"/>
<organism evidence="14 15">
    <name type="scientific">Actinoplanes friuliensis DSM 7358</name>
    <dbReference type="NCBI Taxonomy" id="1246995"/>
    <lineage>
        <taxon>Bacteria</taxon>
        <taxon>Bacillati</taxon>
        <taxon>Actinomycetota</taxon>
        <taxon>Actinomycetes</taxon>
        <taxon>Micromonosporales</taxon>
        <taxon>Micromonosporaceae</taxon>
        <taxon>Actinoplanes</taxon>
    </lineage>
</organism>
<dbReference type="PRINTS" id="PR00344">
    <property type="entry name" value="BCTRLSENSOR"/>
</dbReference>
<evidence type="ECO:0000256" key="11">
    <source>
        <dbReference type="SAM" id="Phobius"/>
    </source>
</evidence>
<dbReference type="AlphaFoldDB" id="U5W597"/>
<keyword evidence="15" id="KW-1185">Reference proteome</keyword>
<dbReference type="CDD" id="cd06225">
    <property type="entry name" value="HAMP"/>
    <property type="match status" value="1"/>
</dbReference>
<evidence type="ECO:0000313" key="14">
    <source>
        <dbReference type="EMBL" id="AGZ43081.1"/>
    </source>
</evidence>
<dbReference type="KEGG" id="afs:AFR_24065"/>
<evidence type="ECO:0000256" key="2">
    <source>
        <dbReference type="ARBA" id="ARBA00004236"/>
    </source>
</evidence>
<dbReference type="GO" id="GO:0000155">
    <property type="term" value="F:phosphorelay sensor kinase activity"/>
    <property type="evidence" value="ECO:0007669"/>
    <property type="project" value="InterPro"/>
</dbReference>
<dbReference type="SUPFAM" id="SSF55874">
    <property type="entry name" value="ATPase domain of HSP90 chaperone/DNA topoisomerase II/histidine kinase"/>
    <property type="match status" value="1"/>
</dbReference>
<dbReference type="HOGENOM" id="CLU_000445_89_3_11"/>
<keyword evidence="4" id="KW-0597">Phosphoprotein</keyword>
<dbReference type="InterPro" id="IPR036097">
    <property type="entry name" value="HisK_dim/P_sf"/>
</dbReference>
<keyword evidence="5" id="KW-0808">Transferase</keyword>
<keyword evidence="7 14" id="KW-0418">Kinase</keyword>
<evidence type="ECO:0000256" key="7">
    <source>
        <dbReference type="ARBA" id="ARBA00022777"/>
    </source>
</evidence>
<protein>
    <recommendedName>
        <fullName evidence="3">histidine kinase</fullName>
        <ecNumber evidence="3">2.7.13.3</ecNumber>
    </recommendedName>
</protein>
<evidence type="ECO:0000259" key="12">
    <source>
        <dbReference type="PROSITE" id="PS50109"/>
    </source>
</evidence>
<dbReference type="RefSeq" id="WP_023363671.1">
    <property type="nucleotide sequence ID" value="NC_022657.1"/>
</dbReference>
<keyword evidence="6 11" id="KW-0812">Transmembrane</keyword>
<dbReference type="PROSITE" id="PS50109">
    <property type="entry name" value="HIS_KIN"/>
    <property type="match status" value="1"/>
</dbReference>
<dbReference type="InterPro" id="IPR005467">
    <property type="entry name" value="His_kinase_dom"/>
</dbReference>
<dbReference type="SMART" id="SM00387">
    <property type="entry name" value="HATPase_c"/>
    <property type="match status" value="1"/>
</dbReference>
<accession>U5W597</accession>
<dbReference type="Gene3D" id="6.10.340.10">
    <property type="match status" value="1"/>
</dbReference>
<dbReference type="InterPro" id="IPR003660">
    <property type="entry name" value="HAMP_dom"/>
</dbReference>
<gene>
    <name evidence="14" type="ORF">AFR_24065</name>
</gene>
<dbReference type="InterPro" id="IPR004358">
    <property type="entry name" value="Sig_transdc_His_kin-like_C"/>
</dbReference>
<dbReference type="InterPro" id="IPR003594">
    <property type="entry name" value="HATPase_dom"/>
</dbReference>
<evidence type="ECO:0000256" key="4">
    <source>
        <dbReference type="ARBA" id="ARBA00022553"/>
    </source>
</evidence>
<evidence type="ECO:0000259" key="13">
    <source>
        <dbReference type="PROSITE" id="PS50885"/>
    </source>
</evidence>
<evidence type="ECO:0000256" key="3">
    <source>
        <dbReference type="ARBA" id="ARBA00012438"/>
    </source>
</evidence>
<dbReference type="InterPro" id="IPR050428">
    <property type="entry name" value="TCS_sensor_his_kinase"/>
</dbReference>